<dbReference type="Pfam" id="PF00271">
    <property type="entry name" value="Helicase_C"/>
    <property type="match status" value="1"/>
</dbReference>
<keyword evidence="7" id="KW-1185">Reference proteome</keyword>
<name>A0A8H4JDT3_9HYPO</name>
<feature type="compositionally biased region" description="Basic and acidic residues" evidence="4">
    <location>
        <begin position="118"/>
        <end position="131"/>
    </location>
</feature>
<dbReference type="Proteomes" id="UP000605986">
    <property type="component" value="Unassembled WGS sequence"/>
</dbReference>
<dbReference type="SUPFAM" id="SSF52540">
    <property type="entry name" value="P-loop containing nucleoside triphosphate hydrolases"/>
    <property type="match status" value="1"/>
</dbReference>
<dbReference type="CDD" id="cd18793">
    <property type="entry name" value="SF2_C_SNF"/>
    <property type="match status" value="1"/>
</dbReference>
<dbReference type="GO" id="GO:0008094">
    <property type="term" value="F:ATP-dependent activity, acting on DNA"/>
    <property type="evidence" value="ECO:0007669"/>
    <property type="project" value="TreeGrafter"/>
</dbReference>
<dbReference type="GO" id="GO:0005634">
    <property type="term" value="C:nucleus"/>
    <property type="evidence" value="ECO:0007669"/>
    <property type="project" value="TreeGrafter"/>
</dbReference>
<dbReference type="InterPro" id="IPR001650">
    <property type="entry name" value="Helicase_C-like"/>
</dbReference>
<feature type="domain" description="Helicase C-terminal" evidence="5">
    <location>
        <begin position="231"/>
        <end position="385"/>
    </location>
</feature>
<dbReference type="EMBL" id="JAADJG010001285">
    <property type="protein sequence ID" value="KAF4418997.1"/>
    <property type="molecule type" value="Genomic_DNA"/>
</dbReference>
<feature type="region of interest" description="Disordered" evidence="4">
    <location>
        <begin position="424"/>
        <end position="449"/>
    </location>
</feature>
<keyword evidence="1" id="KW-0547">Nucleotide-binding</keyword>
<evidence type="ECO:0000313" key="6">
    <source>
        <dbReference type="EMBL" id="KAF4418997.1"/>
    </source>
</evidence>
<keyword evidence="2" id="KW-0378">Hydrolase</keyword>
<dbReference type="InterPro" id="IPR050628">
    <property type="entry name" value="SNF2_RAD54_helicase_TF"/>
</dbReference>
<dbReference type="PANTHER" id="PTHR45626:SF22">
    <property type="entry name" value="DNA REPAIR PROTEIN RAD5"/>
    <property type="match status" value="1"/>
</dbReference>
<comment type="caution">
    <text evidence="6">The sequence shown here is derived from an EMBL/GenBank/DDBJ whole genome shotgun (WGS) entry which is preliminary data.</text>
</comment>
<accession>A0A8H4JDT3</accession>
<dbReference type="PROSITE" id="PS51194">
    <property type="entry name" value="HELICASE_CTER"/>
    <property type="match status" value="1"/>
</dbReference>
<dbReference type="AlphaFoldDB" id="A0A8H4JDT3"/>
<dbReference type="GO" id="GO:0006281">
    <property type="term" value="P:DNA repair"/>
    <property type="evidence" value="ECO:0007669"/>
    <property type="project" value="TreeGrafter"/>
</dbReference>
<organism evidence="6 7">
    <name type="scientific">Fusarium austroafricanum</name>
    <dbReference type="NCBI Taxonomy" id="2364996"/>
    <lineage>
        <taxon>Eukaryota</taxon>
        <taxon>Fungi</taxon>
        <taxon>Dikarya</taxon>
        <taxon>Ascomycota</taxon>
        <taxon>Pezizomycotina</taxon>
        <taxon>Sordariomycetes</taxon>
        <taxon>Hypocreomycetidae</taxon>
        <taxon>Hypocreales</taxon>
        <taxon>Nectriaceae</taxon>
        <taxon>Fusarium</taxon>
        <taxon>Fusarium concolor species complex</taxon>
    </lineage>
</organism>
<evidence type="ECO:0000256" key="3">
    <source>
        <dbReference type="ARBA" id="ARBA00022840"/>
    </source>
</evidence>
<gene>
    <name evidence="6" type="ORF">F53441_14448</name>
</gene>
<proteinExistence type="predicted"/>
<dbReference type="Gene3D" id="3.40.50.300">
    <property type="entry name" value="P-loop containing nucleotide triphosphate hydrolases"/>
    <property type="match status" value="1"/>
</dbReference>
<dbReference type="InterPro" id="IPR027417">
    <property type="entry name" value="P-loop_NTPase"/>
</dbReference>
<dbReference type="OrthoDB" id="5105430at2759"/>
<evidence type="ECO:0000259" key="5">
    <source>
        <dbReference type="PROSITE" id="PS51194"/>
    </source>
</evidence>
<evidence type="ECO:0000313" key="7">
    <source>
        <dbReference type="Proteomes" id="UP000605986"/>
    </source>
</evidence>
<keyword evidence="3" id="KW-0067">ATP-binding</keyword>
<dbReference type="GO" id="GO:0016787">
    <property type="term" value="F:hydrolase activity"/>
    <property type="evidence" value="ECO:0007669"/>
    <property type="project" value="UniProtKB-KW"/>
</dbReference>
<feature type="region of interest" description="Disordered" evidence="4">
    <location>
        <begin position="118"/>
        <end position="157"/>
    </location>
</feature>
<feature type="compositionally biased region" description="Acidic residues" evidence="4">
    <location>
        <begin position="427"/>
        <end position="449"/>
    </location>
</feature>
<evidence type="ECO:0000256" key="1">
    <source>
        <dbReference type="ARBA" id="ARBA00022741"/>
    </source>
</evidence>
<protein>
    <submittedName>
        <fullName evidence="6">Putative global transactivator</fullName>
    </submittedName>
</protein>
<evidence type="ECO:0000256" key="4">
    <source>
        <dbReference type="SAM" id="MobiDB-lite"/>
    </source>
</evidence>
<evidence type="ECO:0000256" key="2">
    <source>
        <dbReference type="ARBA" id="ARBA00022801"/>
    </source>
</evidence>
<dbReference type="GO" id="GO:0005524">
    <property type="term" value="F:ATP binding"/>
    <property type="evidence" value="ECO:0007669"/>
    <property type="project" value="UniProtKB-KW"/>
</dbReference>
<reference evidence="6" key="1">
    <citation type="submission" date="2020-01" db="EMBL/GenBank/DDBJ databases">
        <title>Identification and distribution of gene clusters putatively required for synthesis of sphingolipid metabolism inhibitors in phylogenetically diverse species of the filamentous fungus Fusarium.</title>
        <authorList>
            <person name="Kim H.-S."/>
            <person name="Busman M."/>
            <person name="Brown D.W."/>
            <person name="Divon H."/>
            <person name="Uhlig S."/>
            <person name="Proctor R.H."/>
        </authorList>
    </citation>
    <scope>NUCLEOTIDE SEQUENCE</scope>
    <source>
        <strain evidence="6">NRRL 53441</strain>
    </source>
</reference>
<dbReference type="PANTHER" id="PTHR45626">
    <property type="entry name" value="TRANSCRIPTION TERMINATION FACTOR 2-RELATED"/>
    <property type="match status" value="1"/>
</dbReference>
<dbReference type="SMART" id="SM00490">
    <property type="entry name" value="HELICc"/>
    <property type="match status" value="1"/>
</dbReference>
<sequence length="449" mass="51253">MVWSQEGEDLILGSDALPSKNPRRKAQVKKAFRKFRQAQQLENHEGLLYHDGSYEEGKQKRAKFFANAENIFLLHVNAWCTSHLSPSTPLNDLTADQYADFLSWFQERVSRGQVDLKEAEFDAQQDSRVEDDGNEITNQSNGDHSGDDGGNQPTMPESEEDLLQLAQQYMYDDRDFSGGQDQEDLDFNPDTEKLIDLNDNNTRSKAESAKIWKEHLRAIPTAELLSPKVRTLTDLTLHLNQTRPTRKIILTAASVKFLDIIGEYLKRMAPELRVASFNGHMNMKERNKIIKEFNDGDYQVLLLSVSCGGTGLNLTRGSLMVIAELFMSRGLEKQAIDRIYRMTQKKQVHIYRVIMNTALNRLVRKLLQKKVAFEDPFYQLVRRNDSAHCCSPELPSYKEVHAKIKEHDIAWERYKAIKAGKYVSGDENSEGDVDGSEESDSEGDPMEVD</sequence>
<dbReference type="InterPro" id="IPR049730">
    <property type="entry name" value="SNF2/RAD54-like_C"/>
</dbReference>